<dbReference type="CDD" id="cd00761">
    <property type="entry name" value="Glyco_tranf_GTA_type"/>
    <property type="match status" value="1"/>
</dbReference>
<evidence type="ECO:0000259" key="2">
    <source>
        <dbReference type="Pfam" id="PF00535"/>
    </source>
</evidence>
<dbReference type="SUPFAM" id="SSF53448">
    <property type="entry name" value="Nucleotide-diphospho-sugar transferases"/>
    <property type="match status" value="1"/>
</dbReference>
<proteinExistence type="inferred from homology"/>
<dbReference type="InterPro" id="IPR001173">
    <property type="entry name" value="Glyco_trans_2-like"/>
</dbReference>
<evidence type="ECO:0000313" key="4">
    <source>
        <dbReference type="EMBL" id="SNW00098.1"/>
    </source>
</evidence>
<protein>
    <submittedName>
        <fullName evidence="4">Glycosyltransferase</fullName>
    </submittedName>
</protein>
<organism evidence="4 5">
    <name type="scientific">Staphylococcus muscae</name>
    <dbReference type="NCBI Taxonomy" id="1294"/>
    <lineage>
        <taxon>Bacteria</taxon>
        <taxon>Bacillati</taxon>
        <taxon>Bacillota</taxon>
        <taxon>Bacilli</taxon>
        <taxon>Bacillales</taxon>
        <taxon>Staphylococcaceae</taxon>
        <taxon>Staphylococcus</taxon>
    </lineage>
</organism>
<dbReference type="PANTHER" id="PTHR22916">
    <property type="entry name" value="GLYCOSYLTRANSFERASE"/>
    <property type="match status" value="1"/>
</dbReference>
<dbReference type="OrthoDB" id="396512at2"/>
<gene>
    <name evidence="4" type="primary">spsA</name>
    <name evidence="3" type="ORF">GCM10007183_05760</name>
    <name evidence="4" type="ORF">SAMEA4412661_00380</name>
</gene>
<evidence type="ECO:0000256" key="1">
    <source>
        <dbReference type="ARBA" id="ARBA00006739"/>
    </source>
</evidence>
<dbReference type="EMBL" id="BMCB01000003">
    <property type="protein sequence ID" value="GGA84447.1"/>
    <property type="molecule type" value="Genomic_DNA"/>
</dbReference>
<dbReference type="InterPro" id="IPR029044">
    <property type="entry name" value="Nucleotide-diphossugar_trans"/>
</dbReference>
<dbReference type="Pfam" id="PF00535">
    <property type="entry name" value="Glycos_transf_2"/>
    <property type="match status" value="1"/>
</dbReference>
<dbReference type="Gene3D" id="3.90.550.10">
    <property type="entry name" value="Spore Coat Polysaccharide Biosynthesis Protein SpsA, Chain A"/>
    <property type="match status" value="1"/>
</dbReference>
<dbReference type="AlphaFoldDB" id="A0A240BZ12"/>
<comment type="similarity">
    <text evidence="1">Belongs to the glycosyltransferase 2 family.</text>
</comment>
<reference evidence="6" key="3">
    <citation type="journal article" date="2019" name="Int. J. Syst. Evol. Microbiol.">
        <title>The Global Catalogue of Microorganisms (GCM) 10K type strain sequencing project: providing services to taxonomists for standard genome sequencing and annotation.</title>
        <authorList>
            <consortium name="The Broad Institute Genomics Platform"/>
            <consortium name="The Broad Institute Genome Sequencing Center for Infectious Disease"/>
            <person name="Wu L."/>
            <person name="Ma J."/>
        </authorList>
    </citation>
    <scope>NUCLEOTIDE SEQUENCE [LARGE SCALE GENOMIC DNA]</scope>
    <source>
        <strain evidence="6">CCM 4175</strain>
    </source>
</reference>
<dbReference type="EMBL" id="LT906464">
    <property type="protein sequence ID" value="SNW00098.1"/>
    <property type="molecule type" value="Genomic_DNA"/>
</dbReference>
<keyword evidence="4" id="KW-0808">Transferase</keyword>
<evidence type="ECO:0000313" key="3">
    <source>
        <dbReference type="EMBL" id="GGA84447.1"/>
    </source>
</evidence>
<reference evidence="3" key="1">
    <citation type="journal article" date="2014" name="Int. J. Syst. Evol. Microbiol.">
        <title>Complete genome of a new Firmicutes species belonging to the dominant human colonic microbiota ('Ruminococcus bicirculans') reveals two chromosomes and a selective capacity to utilize plant glucans.</title>
        <authorList>
            <consortium name="NISC Comparative Sequencing Program"/>
            <person name="Wegmann U."/>
            <person name="Louis P."/>
            <person name="Goesmann A."/>
            <person name="Henrissat B."/>
            <person name="Duncan S.H."/>
            <person name="Flint H.J."/>
        </authorList>
    </citation>
    <scope>NUCLEOTIDE SEQUENCE</scope>
    <source>
        <strain evidence="3">CCM 4175</strain>
    </source>
</reference>
<name>A0A240BZ12_9STAP</name>
<dbReference type="Proteomes" id="UP000243706">
    <property type="component" value="Chromosome 1"/>
</dbReference>
<evidence type="ECO:0000313" key="6">
    <source>
        <dbReference type="Proteomes" id="UP000652995"/>
    </source>
</evidence>
<dbReference type="GO" id="GO:0016758">
    <property type="term" value="F:hexosyltransferase activity"/>
    <property type="evidence" value="ECO:0007669"/>
    <property type="project" value="UniProtKB-ARBA"/>
</dbReference>
<evidence type="ECO:0000313" key="5">
    <source>
        <dbReference type="Proteomes" id="UP000243706"/>
    </source>
</evidence>
<sequence>MSKISIIVPIYNVEDYIAEAIDSLINQTIFQDLEILLIDDGSQDGSTDIAKKVCNGI</sequence>
<reference evidence="4 5" key="2">
    <citation type="submission" date="2017-06" db="EMBL/GenBank/DDBJ databases">
        <authorList>
            <consortium name="Pathogen Informatics"/>
        </authorList>
    </citation>
    <scope>NUCLEOTIDE SEQUENCE [LARGE SCALE GENOMIC DNA]</scope>
    <source>
        <strain evidence="4 5">NCTC13833</strain>
    </source>
</reference>
<accession>A0A240BZ12</accession>
<feature type="domain" description="Glycosyltransferase 2-like" evidence="2">
    <location>
        <begin position="5"/>
        <end position="55"/>
    </location>
</feature>
<reference evidence="3" key="4">
    <citation type="submission" date="2024-05" db="EMBL/GenBank/DDBJ databases">
        <authorList>
            <person name="Sun Q."/>
            <person name="Sedlacek I."/>
        </authorList>
    </citation>
    <scope>NUCLEOTIDE SEQUENCE</scope>
    <source>
        <strain evidence="3">CCM 4175</strain>
    </source>
</reference>
<dbReference type="PANTHER" id="PTHR22916:SF3">
    <property type="entry name" value="UDP-GLCNAC:BETAGAL BETA-1,3-N-ACETYLGLUCOSAMINYLTRANSFERASE-LIKE PROTEIN 1"/>
    <property type="match status" value="1"/>
</dbReference>
<dbReference type="Proteomes" id="UP000652995">
    <property type="component" value="Unassembled WGS sequence"/>
</dbReference>
<keyword evidence="6" id="KW-1185">Reference proteome</keyword>